<keyword evidence="2" id="KW-0472">Membrane</keyword>
<gene>
    <name evidence="3" type="ORF">AUC61_18155</name>
</gene>
<evidence type="ECO:0000256" key="2">
    <source>
        <dbReference type="SAM" id="Phobius"/>
    </source>
</evidence>
<proteinExistence type="predicted"/>
<evidence type="ECO:0000256" key="1">
    <source>
        <dbReference type="SAM" id="MobiDB-lite"/>
    </source>
</evidence>
<sequence>MTGGERSIENGVVGDSQGHDWSSIGARHMGVLEHEMKDREHPVIEDIQLQRKVWKFERLGWYVLLAVVILTLLGLFSRGPLSSLVAVSDPGDLTVEYERFHRSGGSNSMIIRTQGKAGQTVTVLIGKGMLESFSIDSIQPQPITSTGTSEGLALTLMADKRGDATLYVSWKSSGLGLIRSEIAIAGGGHIPITQFIYP</sequence>
<dbReference type="Proteomes" id="UP001320513">
    <property type="component" value="Unassembled WGS sequence"/>
</dbReference>
<name>A0ABS9ZLJ7_9PSED</name>
<feature type="region of interest" description="Disordered" evidence="1">
    <location>
        <begin position="1"/>
        <end position="20"/>
    </location>
</feature>
<keyword evidence="2" id="KW-0812">Transmembrane</keyword>
<protein>
    <submittedName>
        <fullName evidence="3">Uncharacterized protein</fullName>
    </submittedName>
</protein>
<organism evidence="3 4">
    <name type="scientific">Pseudomonas maioricensis</name>
    <dbReference type="NCBI Taxonomy" id="1766623"/>
    <lineage>
        <taxon>Bacteria</taxon>
        <taxon>Pseudomonadati</taxon>
        <taxon>Pseudomonadota</taxon>
        <taxon>Gammaproteobacteria</taxon>
        <taxon>Pseudomonadales</taxon>
        <taxon>Pseudomonadaceae</taxon>
        <taxon>Pseudomonas</taxon>
    </lineage>
</organism>
<evidence type="ECO:0000313" key="3">
    <source>
        <dbReference type="EMBL" id="MCI8211455.1"/>
    </source>
</evidence>
<dbReference type="EMBL" id="LOHG01000011">
    <property type="protein sequence ID" value="MCI8211455.1"/>
    <property type="molecule type" value="Genomic_DNA"/>
</dbReference>
<reference evidence="3 4" key="1">
    <citation type="submission" date="2015-12" db="EMBL/GenBank/DDBJ databases">
        <title>Phylogenomics in the description of a new species in the Pseudomonas syringae group.</title>
        <authorList>
            <person name="Busquets A."/>
            <person name="Gomila M."/>
            <person name="Beiki F."/>
            <person name="Rahimian H."/>
            <person name="Mulet M."/>
            <person name="Sanchez D."/>
            <person name="Garcia-Valdes E."/>
            <person name="Lalucat J."/>
        </authorList>
    </citation>
    <scope>NUCLEOTIDE SEQUENCE [LARGE SCALE GENOMIC DNA]</scope>
    <source>
        <strain evidence="3 4">S25</strain>
    </source>
</reference>
<keyword evidence="4" id="KW-1185">Reference proteome</keyword>
<accession>A0ABS9ZLJ7</accession>
<feature type="transmembrane region" description="Helical" evidence="2">
    <location>
        <begin position="59"/>
        <end position="76"/>
    </location>
</feature>
<comment type="caution">
    <text evidence="3">The sequence shown here is derived from an EMBL/GenBank/DDBJ whole genome shotgun (WGS) entry which is preliminary data.</text>
</comment>
<keyword evidence="2" id="KW-1133">Transmembrane helix</keyword>
<evidence type="ECO:0000313" key="4">
    <source>
        <dbReference type="Proteomes" id="UP001320513"/>
    </source>
</evidence>